<comment type="caution">
    <text evidence="1">The sequence shown here is derived from an EMBL/GenBank/DDBJ whole genome shotgun (WGS) entry which is preliminary data.</text>
</comment>
<gene>
    <name evidence="1" type="ORF">B5V00_00945</name>
</gene>
<reference evidence="1 2" key="1">
    <citation type="submission" date="2017-03" db="EMBL/GenBank/DDBJ databases">
        <title>Genome sequence of Geothermobacter sp. EPR-M, Deep-Sea Iron Reducer.</title>
        <authorList>
            <person name="Tully B."/>
            <person name="Savalia P."/>
            <person name="Abuyen K."/>
            <person name="Baughan C."/>
            <person name="Romero E."/>
            <person name="Ronkowski C."/>
            <person name="Torres B."/>
            <person name="Tremblay J."/>
            <person name="Trujillo A."/>
            <person name="Tyler M."/>
            <person name="Perez-Rodriguez I."/>
            <person name="Amend J."/>
        </authorList>
    </citation>
    <scope>NUCLEOTIDE SEQUENCE [LARGE SCALE GENOMIC DNA]</scope>
    <source>
        <strain evidence="1 2">EPR-M</strain>
    </source>
</reference>
<accession>A0A1X0YED8</accession>
<sequence length="129" mass="14514">MRKEVTVAFHPCRFETETWSYEIDRTLINARLESQGAELAGLGVRLRIVDDNSRTIEVRGYGDLLNSIRLRSPADGISNLCLGHIIGPSRDCDLIEDIRRGINRVAFAPEMIRPEDENLRVCHNCGCGC</sequence>
<dbReference type="AlphaFoldDB" id="A0A1X0YED8"/>
<dbReference type="RefSeq" id="WP_085008573.1">
    <property type="nucleotide sequence ID" value="NZ_NAAD01000001.1"/>
</dbReference>
<dbReference type="STRING" id="1969733.B5V00_00945"/>
<keyword evidence="2" id="KW-1185">Reference proteome</keyword>
<name>A0A1X0YED8_9BACT</name>
<proteinExistence type="predicted"/>
<dbReference type="EMBL" id="NAAD01000001">
    <property type="protein sequence ID" value="ORJ63462.1"/>
    <property type="molecule type" value="Genomic_DNA"/>
</dbReference>
<dbReference type="OrthoDB" id="5396759at2"/>
<organism evidence="1 2">
    <name type="scientific">Geothermobacter hydrogeniphilus</name>
    <dbReference type="NCBI Taxonomy" id="1969733"/>
    <lineage>
        <taxon>Bacteria</taxon>
        <taxon>Pseudomonadati</taxon>
        <taxon>Thermodesulfobacteriota</taxon>
        <taxon>Desulfuromonadia</taxon>
        <taxon>Desulfuromonadales</taxon>
        <taxon>Geothermobacteraceae</taxon>
        <taxon>Geothermobacter</taxon>
    </lineage>
</organism>
<evidence type="ECO:0000313" key="2">
    <source>
        <dbReference type="Proteomes" id="UP000193136"/>
    </source>
</evidence>
<evidence type="ECO:0000313" key="1">
    <source>
        <dbReference type="EMBL" id="ORJ63462.1"/>
    </source>
</evidence>
<dbReference type="Proteomes" id="UP000193136">
    <property type="component" value="Unassembled WGS sequence"/>
</dbReference>
<protein>
    <submittedName>
        <fullName evidence="1">Uncharacterized protein</fullName>
    </submittedName>
</protein>